<evidence type="ECO:0000313" key="1">
    <source>
        <dbReference type="EMBL" id="WUQ83411.1"/>
    </source>
</evidence>
<evidence type="ECO:0000313" key="2">
    <source>
        <dbReference type="Proteomes" id="UP001432222"/>
    </source>
</evidence>
<name>A0ABZ1TWT6_9ACTN</name>
<reference evidence="1" key="1">
    <citation type="submission" date="2022-10" db="EMBL/GenBank/DDBJ databases">
        <title>The complete genomes of actinobacterial strains from the NBC collection.</title>
        <authorList>
            <person name="Joergensen T.S."/>
            <person name="Alvarez Arevalo M."/>
            <person name="Sterndorff E.B."/>
            <person name="Faurdal D."/>
            <person name="Vuksanovic O."/>
            <person name="Mourched A.-S."/>
            <person name="Charusanti P."/>
            <person name="Shaw S."/>
            <person name="Blin K."/>
            <person name="Weber T."/>
        </authorList>
    </citation>
    <scope>NUCLEOTIDE SEQUENCE</scope>
    <source>
        <strain evidence="1">NBC_00222</strain>
    </source>
</reference>
<dbReference type="RefSeq" id="WP_328954438.1">
    <property type="nucleotide sequence ID" value="NZ_CP108110.1"/>
</dbReference>
<sequence>MTPTAATSGTAHAKEKPTVFLPEGGCPGGDIEHAALKAGILAGPEDGGPCVWIDLGDTGMSSSYMRDADRVRKFASDLRIFATEVDTIAAELAELQA</sequence>
<dbReference type="EMBL" id="CP108110">
    <property type="protein sequence ID" value="WUQ83411.1"/>
    <property type="molecule type" value="Genomic_DNA"/>
</dbReference>
<accession>A0ABZ1TWT6</accession>
<dbReference type="Proteomes" id="UP001432222">
    <property type="component" value="Chromosome"/>
</dbReference>
<organism evidence="1 2">
    <name type="scientific">Kitasatospora purpeofusca</name>
    <dbReference type="NCBI Taxonomy" id="67352"/>
    <lineage>
        <taxon>Bacteria</taxon>
        <taxon>Bacillati</taxon>
        <taxon>Actinomycetota</taxon>
        <taxon>Actinomycetes</taxon>
        <taxon>Kitasatosporales</taxon>
        <taxon>Streptomycetaceae</taxon>
        <taxon>Kitasatospora</taxon>
    </lineage>
</organism>
<keyword evidence="2" id="KW-1185">Reference proteome</keyword>
<gene>
    <name evidence="1" type="ORF">OHA16_10760</name>
</gene>
<protein>
    <submittedName>
        <fullName evidence="1">Uncharacterized protein</fullName>
    </submittedName>
</protein>
<proteinExistence type="predicted"/>